<feature type="region of interest" description="Disordered" evidence="1">
    <location>
        <begin position="417"/>
        <end position="437"/>
    </location>
</feature>
<dbReference type="InParanoid" id="A0A165HH02"/>
<evidence type="ECO:0000259" key="2">
    <source>
        <dbReference type="PROSITE" id="PS50181"/>
    </source>
</evidence>
<protein>
    <recommendedName>
        <fullName evidence="2">F-box domain-containing protein</fullName>
    </recommendedName>
</protein>
<dbReference type="OrthoDB" id="5554140at2759"/>
<sequence length="969" mass="109106">MDKWTALEPVKLYDKASKASSTAVSVLSRLGQTQPSRATYIGPLPPELHLLILEQLPLYDLPAVARSSRAFARLVRDEKLWEKKWLALKVDKYGLQEVLSELQSDEEQKSPPPRPNHFVVEEESDLALFSVGGEDEFGDFTEAPPTQSTTGTATATFGQFVTTFNNVALDNKSAVPYITAFPSHHTYRSKFMKAHRALAALLPKVVTPAELALSHLFPSPTKPLYRGRVLHLLALFLSPRIEPTRIWSAQRDALTAAIERFNTTLVTAFDTAEENRDDEGMKEAAWASWEVWNGSGEWDLGKTWMEKRDVFYESDRWDPLRNLANNTLDLDPMVVFMTNTMESVRKEGALAIRIFPPSADILLAFTRRVATDVIAEYITPLLERSKEISTATYLQATPATFKQAWRMVDDIMEVAQGPPRKGHARKNSFADHSRKNSLANGKPVVPIITRTQAEDVIFRMFEMYMDDYLTEEITSTKKALDASCDEWDRRVATHTGLVSPNAPNFLGSKNPAQVKRNVLASFTDVLLLPVQVAATGGTAVAKGISKLNPQQWTDKSKMEANGYRTPLGDKDDPNVFDMTIEDADEAQEVEVHPSPIPPHIANVSRASLAPPRSRPQSRSGTPAPGTRSTTPMPSSFDRLELLLSLDVALELIHAVRDSLARVQTFDSYPGDFGYRVRDTIEKLFVLLLQAMGDRHICPAFEKATEQMKMYKPDEHEITTSVAPLLQFFELVHLADTIQSMVQVFFDKELASHIDRTDFMNDVIREKKRFENGLDDAVASGMNAGTEVLMNQVEHIIWSRTGAREYYPPENAPLELGPTQGCREAIQCLEMHCKLLKGSTSKEVLEVFYQEVGIRLHAIIQKHLKRQIISLEGGFQVIADLNAYYNFIASLRVQQITQDFSNLKMLGHVFIVSDAKDLAQIVRDVTRYGGSFRPEDVYEFIQRRADWKKIEKTVDKTMYNLSFKEDCIIA</sequence>
<dbReference type="InterPro" id="IPR036047">
    <property type="entry name" value="F-box-like_dom_sf"/>
</dbReference>
<dbReference type="SMART" id="SM00256">
    <property type="entry name" value="FBOX"/>
    <property type="match status" value="1"/>
</dbReference>
<accession>A0A165HH02</accession>
<dbReference type="GO" id="GO:0006887">
    <property type="term" value="P:exocytosis"/>
    <property type="evidence" value="ECO:0007669"/>
    <property type="project" value="TreeGrafter"/>
</dbReference>
<keyword evidence="4" id="KW-1185">Reference proteome</keyword>
<evidence type="ECO:0000313" key="3">
    <source>
        <dbReference type="EMBL" id="KZT59290.1"/>
    </source>
</evidence>
<dbReference type="InterPro" id="IPR001810">
    <property type="entry name" value="F-box_dom"/>
</dbReference>
<dbReference type="InterPro" id="IPR048627">
    <property type="entry name" value="Sec10_HB"/>
</dbReference>
<feature type="region of interest" description="Disordered" evidence="1">
    <location>
        <begin position="607"/>
        <end position="633"/>
    </location>
</feature>
<organism evidence="3 4">
    <name type="scientific">Calocera cornea HHB12733</name>
    <dbReference type="NCBI Taxonomy" id="1353952"/>
    <lineage>
        <taxon>Eukaryota</taxon>
        <taxon>Fungi</taxon>
        <taxon>Dikarya</taxon>
        <taxon>Basidiomycota</taxon>
        <taxon>Agaricomycotina</taxon>
        <taxon>Dacrymycetes</taxon>
        <taxon>Dacrymycetales</taxon>
        <taxon>Dacrymycetaceae</taxon>
        <taxon>Calocera</taxon>
    </lineage>
</organism>
<dbReference type="FunCoup" id="A0A165HH02">
    <property type="interactions" value="35"/>
</dbReference>
<evidence type="ECO:0000256" key="1">
    <source>
        <dbReference type="SAM" id="MobiDB-lite"/>
    </source>
</evidence>
<dbReference type="SUPFAM" id="SSF81383">
    <property type="entry name" value="F-box domain"/>
    <property type="match status" value="1"/>
</dbReference>
<dbReference type="Proteomes" id="UP000076842">
    <property type="component" value="Unassembled WGS sequence"/>
</dbReference>
<proteinExistence type="predicted"/>
<evidence type="ECO:0000313" key="4">
    <source>
        <dbReference type="Proteomes" id="UP000076842"/>
    </source>
</evidence>
<feature type="domain" description="F-box" evidence="2">
    <location>
        <begin position="38"/>
        <end position="84"/>
    </location>
</feature>
<dbReference type="GO" id="GO:0000145">
    <property type="term" value="C:exocyst"/>
    <property type="evidence" value="ECO:0007669"/>
    <property type="project" value="TreeGrafter"/>
</dbReference>
<dbReference type="GO" id="GO:0006893">
    <property type="term" value="P:Golgi to plasma membrane transport"/>
    <property type="evidence" value="ECO:0007669"/>
    <property type="project" value="TreeGrafter"/>
</dbReference>
<reference evidence="3 4" key="1">
    <citation type="journal article" date="2016" name="Mol. Biol. Evol.">
        <title>Comparative Genomics of Early-Diverging Mushroom-Forming Fungi Provides Insights into the Origins of Lignocellulose Decay Capabilities.</title>
        <authorList>
            <person name="Nagy L.G."/>
            <person name="Riley R."/>
            <person name="Tritt A."/>
            <person name="Adam C."/>
            <person name="Daum C."/>
            <person name="Floudas D."/>
            <person name="Sun H."/>
            <person name="Yadav J.S."/>
            <person name="Pangilinan J."/>
            <person name="Larsson K.H."/>
            <person name="Matsuura K."/>
            <person name="Barry K."/>
            <person name="Labutti K."/>
            <person name="Kuo R."/>
            <person name="Ohm R.A."/>
            <person name="Bhattacharya S.S."/>
            <person name="Shirouzu T."/>
            <person name="Yoshinaga Y."/>
            <person name="Martin F.M."/>
            <person name="Grigoriev I.V."/>
            <person name="Hibbett D.S."/>
        </authorList>
    </citation>
    <scope>NUCLEOTIDE SEQUENCE [LARGE SCALE GENOMIC DNA]</scope>
    <source>
        <strain evidence="3 4">HHB12733</strain>
    </source>
</reference>
<dbReference type="STRING" id="1353952.A0A165HH02"/>
<name>A0A165HH02_9BASI</name>
<dbReference type="AlphaFoldDB" id="A0A165HH02"/>
<dbReference type="Gene3D" id="1.20.1280.50">
    <property type="match status" value="1"/>
</dbReference>
<dbReference type="Pfam" id="PF12937">
    <property type="entry name" value="F-box-like"/>
    <property type="match status" value="1"/>
</dbReference>
<dbReference type="InterPro" id="IPR009976">
    <property type="entry name" value="Sec10-like"/>
</dbReference>
<dbReference type="PANTHER" id="PTHR12100">
    <property type="entry name" value="SEC10"/>
    <property type="match status" value="1"/>
</dbReference>
<gene>
    <name evidence="3" type="ORF">CALCODRAFT_549882</name>
</gene>
<dbReference type="PROSITE" id="PS50181">
    <property type="entry name" value="FBOX"/>
    <property type="match status" value="1"/>
</dbReference>
<dbReference type="PANTHER" id="PTHR12100:SF1">
    <property type="entry name" value="RECYCLIN-1"/>
    <property type="match status" value="1"/>
</dbReference>
<dbReference type="Pfam" id="PF07393">
    <property type="entry name" value="Sec10_HB"/>
    <property type="match status" value="1"/>
</dbReference>
<feature type="compositionally biased region" description="Polar residues" evidence="1">
    <location>
        <begin position="614"/>
        <end position="633"/>
    </location>
</feature>
<dbReference type="EMBL" id="KV423942">
    <property type="protein sequence ID" value="KZT59290.1"/>
    <property type="molecule type" value="Genomic_DNA"/>
</dbReference>